<evidence type="ECO:0000313" key="3">
    <source>
        <dbReference type="EMBL" id="ACV08514.1"/>
    </source>
</evidence>
<evidence type="ECO:0000313" key="4">
    <source>
        <dbReference type="Proteomes" id="UP000000628"/>
    </source>
</evidence>
<reference evidence="3 4" key="1">
    <citation type="journal article" date="2009" name="Stand. Genomic Sci.">
        <title>Complete genome sequence of Jonesia denitrificans type strain (Prevot 55134).</title>
        <authorList>
            <person name="Pukall R."/>
            <person name="Gehrich-Schroter G."/>
            <person name="Lapidus A."/>
            <person name="Nolan M."/>
            <person name="Glavina Del Rio T."/>
            <person name="Lucas S."/>
            <person name="Chen F."/>
            <person name="Tice H."/>
            <person name="Pitluck S."/>
            <person name="Cheng J.F."/>
            <person name="Copeland A."/>
            <person name="Saunders E."/>
            <person name="Brettin T."/>
            <person name="Detter J.C."/>
            <person name="Bruce D."/>
            <person name="Goodwin L."/>
            <person name="Pati A."/>
            <person name="Ivanova N."/>
            <person name="Mavromatis K."/>
            <person name="Ovchinnikova G."/>
            <person name="Chen A."/>
            <person name="Palaniappan K."/>
            <person name="Land M."/>
            <person name="Hauser L."/>
            <person name="Chang Y.J."/>
            <person name="Jeffries C.D."/>
            <person name="Chain P."/>
            <person name="Goker M."/>
            <person name="Bristow J."/>
            <person name="Eisen J.A."/>
            <person name="Markowitz V."/>
            <person name="Hugenholtz P."/>
            <person name="Kyrpides N.C."/>
            <person name="Klenk H.P."/>
            <person name="Han C."/>
        </authorList>
    </citation>
    <scope>NUCLEOTIDE SEQUENCE [LARGE SCALE GENOMIC DNA]</scope>
    <source>
        <strain evidence="4">ATCC 14870 / DSM 20603 / BCRC 15368 / CIP 55.134 / JCM 11481 / NBRC 15587 / NCTC 10816 / Prevot 55134</strain>
    </source>
</reference>
<dbReference type="GO" id="GO:0004016">
    <property type="term" value="F:adenylate cyclase activity"/>
    <property type="evidence" value="ECO:0007669"/>
    <property type="project" value="UniProtKB-ARBA"/>
</dbReference>
<dbReference type="InterPro" id="IPR050697">
    <property type="entry name" value="Adenylyl/Guanylyl_Cyclase_3/4"/>
</dbReference>
<name>C7R2E3_JONDD</name>
<dbReference type="InterPro" id="IPR029787">
    <property type="entry name" value="Nucleotide_cyclase"/>
</dbReference>
<dbReference type="STRING" id="471856.Jden_0852"/>
<dbReference type="Pfam" id="PF00211">
    <property type="entry name" value="Guanylate_cyc"/>
    <property type="match status" value="1"/>
</dbReference>
<feature type="domain" description="Guanylate cyclase" evidence="2">
    <location>
        <begin position="183"/>
        <end position="296"/>
    </location>
</feature>
<accession>C7R2E3</accession>
<evidence type="ECO:0000259" key="2">
    <source>
        <dbReference type="PROSITE" id="PS50125"/>
    </source>
</evidence>
<dbReference type="Proteomes" id="UP000000628">
    <property type="component" value="Chromosome"/>
</dbReference>
<dbReference type="OrthoDB" id="310836at2"/>
<dbReference type="PANTHER" id="PTHR43081">
    <property type="entry name" value="ADENYLATE CYCLASE, TERMINAL-DIFFERENTIATION SPECIFIC-RELATED"/>
    <property type="match status" value="1"/>
</dbReference>
<dbReference type="KEGG" id="jde:Jden_0852"/>
<dbReference type="Gene3D" id="3.30.70.1230">
    <property type="entry name" value="Nucleotide cyclase"/>
    <property type="match status" value="1"/>
</dbReference>
<dbReference type="EMBL" id="CP001706">
    <property type="protein sequence ID" value="ACV08514.1"/>
    <property type="molecule type" value="Genomic_DNA"/>
</dbReference>
<proteinExistence type="inferred from homology"/>
<dbReference type="PROSITE" id="PS50125">
    <property type="entry name" value="GUANYLATE_CYCLASE_2"/>
    <property type="match status" value="1"/>
</dbReference>
<organism evidence="3 4">
    <name type="scientific">Jonesia denitrificans (strain ATCC 14870 / DSM 20603 / BCRC 15368 / CIP 55.134 / JCM 11481 / NBRC 15587 / NCTC 10816 / Prevot 55134)</name>
    <name type="common">Listeria denitrificans</name>
    <dbReference type="NCBI Taxonomy" id="471856"/>
    <lineage>
        <taxon>Bacteria</taxon>
        <taxon>Bacillati</taxon>
        <taxon>Actinomycetota</taxon>
        <taxon>Actinomycetes</taxon>
        <taxon>Micrococcales</taxon>
        <taxon>Jonesiaceae</taxon>
        <taxon>Jonesia</taxon>
    </lineage>
</organism>
<dbReference type="GO" id="GO:0006171">
    <property type="term" value="P:cAMP biosynthetic process"/>
    <property type="evidence" value="ECO:0007669"/>
    <property type="project" value="TreeGrafter"/>
</dbReference>
<gene>
    <name evidence="3" type="ordered locus">Jden_0852</name>
</gene>
<comment type="similarity">
    <text evidence="1">Belongs to the adenylyl cyclase class-3 family.</text>
</comment>
<dbReference type="SUPFAM" id="SSF55073">
    <property type="entry name" value="Nucleotide cyclase"/>
    <property type="match status" value="1"/>
</dbReference>
<protein>
    <submittedName>
        <fullName evidence="3">Adenylate/guanylate cyclase</fullName>
    </submittedName>
</protein>
<dbReference type="HOGENOM" id="CLU_043761_1_0_11"/>
<sequence>MVPVSQELDPQRTDAHRIDDAFLRGPAIYNEEALCEVTGATSAQVNSYWQALGLPVTDRSAVIFTNDDAHALKSILALAEAEQFDHRTLTSLIRSVGHTADRLALWQAEALVEHLAHNFDLDDVQARREMLRKLPDIIPVLEEQVLHAWRRQFAALAGRWSVEFSGERPEHTRGGGVLPLPRAVGFADIVSFTSQTATMRSSELSNFVSNFEASARDVITRAGGRVVKTIGDAVLYIADDVYTGAHVALGLAQAGQSTDDADADVPPVRVSLVWGRVLSRFGDVFGPSVNLAARLTDVADPGEVLVDPHTAALLAGDHRFALTGKEERDMQGVGAVAPVRVQWAYSPQGR</sequence>
<dbReference type="InterPro" id="IPR001054">
    <property type="entry name" value="A/G_cyclase"/>
</dbReference>
<dbReference type="CDD" id="cd07302">
    <property type="entry name" value="CHD"/>
    <property type="match status" value="1"/>
</dbReference>
<dbReference type="PANTHER" id="PTHR43081:SF19">
    <property type="entry name" value="PH-SENSITIVE ADENYLATE CYCLASE RV1264"/>
    <property type="match status" value="1"/>
</dbReference>
<dbReference type="GO" id="GO:0035556">
    <property type="term" value="P:intracellular signal transduction"/>
    <property type="evidence" value="ECO:0007669"/>
    <property type="project" value="InterPro"/>
</dbReference>
<dbReference type="AlphaFoldDB" id="C7R2E3"/>
<dbReference type="eggNOG" id="COG2114">
    <property type="taxonomic scope" value="Bacteria"/>
</dbReference>
<evidence type="ECO:0000256" key="1">
    <source>
        <dbReference type="ARBA" id="ARBA00005381"/>
    </source>
</evidence>
<keyword evidence="4" id="KW-1185">Reference proteome</keyword>